<evidence type="ECO:0000313" key="3">
    <source>
        <dbReference type="Proteomes" id="UP000752696"/>
    </source>
</evidence>
<reference evidence="2" key="1">
    <citation type="submission" date="2020-07" db="EMBL/GenBank/DDBJ databases">
        <authorList>
            <person name="Nazaruddin N."/>
        </authorList>
    </citation>
    <scope>NUCLEOTIDE SEQUENCE</scope>
</reference>
<dbReference type="EMBL" id="CAJDYZ010010117">
    <property type="protein sequence ID" value="CAD1477611.1"/>
    <property type="molecule type" value="Genomic_DNA"/>
</dbReference>
<feature type="region of interest" description="Disordered" evidence="1">
    <location>
        <begin position="1"/>
        <end position="25"/>
    </location>
</feature>
<evidence type="ECO:0000313" key="2">
    <source>
        <dbReference type="EMBL" id="CAD1477611.1"/>
    </source>
</evidence>
<feature type="non-terminal residue" evidence="2">
    <location>
        <position position="70"/>
    </location>
</feature>
<dbReference type="AlphaFoldDB" id="A0A6V7HCF6"/>
<proteinExistence type="predicted"/>
<evidence type="ECO:0000256" key="1">
    <source>
        <dbReference type="SAM" id="MobiDB-lite"/>
    </source>
</evidence>
<accession>A0A6V7HCF6</accession>
<feature type="non-terminal residue" evidence="2">
    <location>
        <position position="1"/>
    </location>
</feature>
<dbReference type="OrthoDB" id="10418457at2759"/>
<comment type="caution">
    <text evidence="2">The sequence shown here is derived from an EMBL/GenBank/DDBJ whole genome shotgun (WGS) entry which is preliminary data.</text>
</comment>
<gene>
    <name evidence="2" type="ORF">MHI_LOCUS737365</name>
</gene>
<sequence length="70" mass="7371">MNAKSGFEHLGASSPALPPTTQWGSVEPLSRITKDARVQASHLALSDEAVVSRFSTLAAKLGNPALVQRT</sequence>
<protein>
    <submittedName>
        <fullName evidence="2">Uncharacterized protein</fullName>
    </submittedName>
</protein>
<dbReference type="Proteomes" id="UP000752696">
    <property type="component" value="Unassembled WGS sequence"/>
</dbReference>
<name>A0A6V7HCF6_9HYME</name>
<organism evidence="2 3">
    <name type="scientific">Heterotrigona itama</name>
    <dbReference type="NCBI Taxonomy" id="395501"/>
    <lineage>
        <taxon>Eukaryota</taxon>
        <taxon>Metazoa</taxon>
        <taxon>Ecdysozoa</taxon>
        <taxon>Arthropoda</taxon>
        <taxon>Hexapoda</taxon>
        <taxon>Insecta</taxon>
        <taxon>Pterygota</taxon>
        <taxon>Neoptera</taxon>
        <taxon>Endopterygota</taxon>
        <taxon>Hymenoptera</taxon>
        <taxon>Apocrita</taxon>
        <taxon>Aculeata</taxon>
        <taxon>Apoidea</taxon>
        <taxon>Anthophila</taxon>
        <taxon>Apidae</taxon>
        <taxon>Heterotrigona</taxon>
    </lineage>
</organism>
<keyword evidence="3" id="KW-1185">Reference proteome</keyword>